<dbReference type="SUPFAM" id="SSF49785">
    <property type="entry name" value="Galactose-binding domain-like"/>
    <property type="match status" value="1"/>
</dbReference>
<organism evidence="1 2">
    <name type="scientific">Candidatus Roizmanbacteria bacterium RIFCSPLOWO2_01_FULL_37_12</name>
    <dbReference type="NCBI Taxonomy" id="1802056"/>
    <lineage>
        <taxon>Bacteria</taxon>
        <taxon>Candidatus Roizmaniibacteriota</taxon>
    </lineage>
</organism>
<dbReference type="InterPro" id="IPR008979">
    <property type="entry name" value="Galactose-bd-like_sf"/>
</dbReference>
<proteinExistence type="predicted"/>
<evidence type="ECO:0000313" key="1">
    <source>
        <dbReference type="EMBL" id="OGK39961.1"/>
    </source>
</evidence>
<comment type="caution">
    <text evidence="1">The sequence shown here is derived from an EMBL/GenBank/DDBJ whole genome shotgun (WGS) entry which is preliminary data.</text>
</comment>
<evidence type="ECO:0008006" key="3">
    <source>
        <dbReference type="Google" id="ProtNLM"/>
    </source>
</evidence>
<dbReference type="EMBL" id="MGAG01000032">
    <property type="protein sequence ID" value="OGK39961.1"/>
    <property type="molecule type" value="Genomic_DNA"/>
</dbReference>
<evidence type="ECO:0000313" key="2">
    <source>
        <dbReference type="Proteomes" id="UP000177698"/>
    </source>
</evidence>
<reference evidence="1 2" key="1">
    <citation type="journal article" date="2016" name="Nat. Commun.">
        <title>Thousands of microbial genomes shed light on interconnected biogeochemical processes in an aquifer system.</title>
        <authorList>
            <person name="Anantharaman K."/>
            <person name="Brown C.T."/>
            <person name="Hug L.A."/>
            <person name="Sharon I."/>
            <person name="Castelle C.J."/>
            <person name="Probst A.J."/>
            <person name="Thomas B.C."/>
            <person name="Singh A."/>
            <person name="Wilkins M.J."/>
            <person name="Karaoz U."/>
            <person name="Brodie E.L."/>
            <person name="Williams K.H."/>
            <person name="Hubbard S.S."/>
            <person name="Banfield J.F."/>
        </authorList>
    </citation>
    <scope>NUCLEOTIDE SEQUENCE [LARGE SCALE GENOMIC DNA]</scope>
</reference>
<sequence>MFIFSKFKITTLALCLIIISTIFLALNKVTTTQAANIQATLVRTINTAAWSPNSPDPAGLEYRASTNTLLVTDSEVEEMPNYYQGKNMFESQLSGSLVNTYNTTHFSNEPAGLALNSANGNIYSSHDGQKKVYVIKLGQDGLWGTPDDVITSLSTSAFGSNDPEGLAYGSGKLFIADGVGTEVYTVDPGPNGQFDGIAPTGDDTVTHFDTAVYGQADPEGIAFNSTNNSLYVVSNNGGKIANKISEFSLNGNLLNEIDISFLGARSTAGLAFAPGSNNPAINNIYIAARGVDNNSDPNENDGKIYEITLSGAAPTATNTPTPSQQGNLLINSGFELDANSDSKPDNWTLKNFFTRSNTLVHGGSFSGRHSSTTDNGYTILQKVTGITAGSTYSFSGWTNIPATTDSFTYKLQVRWLNSTGGIISTKTAKTYTAATSGWNQASTNLVAPAGATTADIRMIVSSLNAQIYSDDLTFGKL</sequence>
<dbReference type="Gene3D" id="2.60.120.260">
    <property type="entry name" value="Galactose-binding domain-like"/>
    <property type="match status" value="1"/>
</dbReference>
<dbReference type="InterPro" id="IPR011042">
    <property type="entry name" value="6-blade_b-propeller_TolB-like"/>
</dbReference>
<name>A0A1F7I9C4_9BACT</name>
<accession>A0A1F7I9C4</accession>
<protein>
    <recommendedName>
        <fullName evidence="3">CBM-cenC domain-containing protein</fullName>
    </recommendedName>
</protein>
<dbReference type="AlphaFoldDB" id="A0A1F7I9C4"/>
<dbReference type="SUPFAM" id="SSF75011">
    <property type="entry name" value="3-carboxy-cis,cis-mucoante lactonizing enzyme"/>
    <property type="match status" value="1"/>
</dbReference>
<dbReference type="STRING" id="1802056.A2954_01695"/>
<dbReference type="Proteomes" id="UP000177698">
    <property type="component" value="Unassembled WGS sequence"/>
</dbReference>
<gene>
    <name evidence="1" type="ORF">A2954_01695</name>
</gene>
<dbReference type="Gene3D" id="2.120.10.30">
    <property type="entry name" value="TolB, C-terminal domain"/>
    <property type="match status" value="1"/>
</dbReference>